<dbReference type="Gene3D" id="1.10.630.10">
    <property type="entry name" value="Cytochrome P450"/>
    <property type="match status" value="1"/>
</dbReference>
<evidence type="ECO:0000256" key="4">
    <source>
        <dbReference type="ARBA" id="ARBA00023002"/>
    </source>
</evidence>
<gene>
    <name evidence="7" type="ORF">N0V87_009472</name>
</gene>
<comment type="caution">
    <text evidence="7">The sequence shown here is derived from an EMBL/GenBank/DDBJ whole genome shotgun (WGS) entry which is preliminary data.</text>
</comment>
<dbReference type="InterPro" id="IPR050121">
    <property type="entry name" value="Cytochrome_P450_monoxygenase"/>
</dbReference>
<comment type="similarity">
    <text evidence="2">Belongs to the cytochrome P450 family.</text>
</comment>
<evidence type="ECO:0000256" key="5">
    <source>
        <dbReference type="ARBA" id="ARBA00023004"/>
    </source>
</evidence>
<organism evidence="7 8">
    <name type="scientific">Didymella glomerata</name>
    <dbReference type="NCBI Taxonomy" id="749621"/>
    <lineage>
        <taxon>Eukaryota</taxon>
        <taxon>Fungi</taxon>
        <taxon>Dikarya</taxon>
        <taxon>Ascomycota</taxon>
        <taxon>Pezizomycotina</taxon>
        <taxon>Dothideomycetes</taxon>
        <taxon>Pleosporomycetidae</taxon>
        <taxon>Pleosporales</taxon>
        <taxon>Pleosporineae</taxon>
        <taxon>Didymellaceae</taxon>
        <taxon>Didymella</taxon>
    </lineage>
</organism>
<evidence type="ECO:0000256" key="2">
    <source>
        <dbReference type="ARBA" id="ARBA00010617"/>
    </source>
</evidence>
<dbReference type="EMBL" id="JAPEUV010000164">
    <property type="protein sequence ID" value="KAJ4331057.1"/>
    <property type="molecule type" value="Genomic_DNA"/>
</dbReference>
<dbReference type="GO" id="GO:0016705">
    <property type="term" value="F:oxidoreductase activity, acting on paired donors, with incorporation or reduction of molecular oxygen"/>
    <property type="evidence" value="ECO:0007669"/>
    <property type="project" value="InterPro"/>
</dbReference>
<dbReference type="OrthoDB" id="6692864at2759"/>
<dbReference type="GO" id="GO:0005506">
    <property type="term" value="F:iron ion binding"/>
    <property type="evidence" value="ECO:0007669"/>
    <property type="project" value="InterPro"/>
</dbReference>
<accession>A0A9W8WR32</accession>
<evidence type="ECO:0008006" key="9">
    <source>
        <dbReference type="Google" id="ProtNLM"/>
    </source>
</evidence>
<keyword evidence="4" id="KW-0560">Oxidoreductase</keyword>
<evidence type="ECO:0000256" key="1">
    <source>
        <dbReference type="ARBA" id="ARBA00001971"/>
    </source>
</evidence>
<dbReference type="PANTHER" id="PTHR24305">
    <property type="entry name" value="CYTOCHROME P450"/>
    <property type="match status" value="1"/>
</dbReference>
<keyword evidence="8" id="KW-1185">Reference proteome</keyword>
<proteinExistence type="inferred from homology"/>
<dbReference type="GO" id="GO:0004497">
    <property type="term" value="F:monooxygenase activity"/>
    <property type="evidence" value="ECO:0007669"/>
    <property type="project" value="UniProtKB-KW"/>
</dbReference>
<evidence type="ECO:0000256" key="6">
    <source>
        <dbReference type="ARBA" id="ARBA00023033"/>
    </source>
</evidence>
<evidence type="ECO:0000313" key="7">
    <source>
        <dbReference type="EMBL" id="KAJ4331057.1"/>
    </source>
</evidence>
<dbReference type="AlphaFoldDB" id="A0A9W8WR32"/>
<dbReference type="Pfam" id="PF00067">
    <property type="entry name" value="p450"/>
    <property type="match status" value="1"/>
</dbReference>
<keyword evidence="6" id="KW-0503">Monooxygenase</keyword>
<dbReference type="InterPro" id="IPR001128">
    <property type="entry name" value="Cyt_P450"/>
</dbReference>
<protein>
    <recommendedName>
        <fullName evidence="9">Cytochrome P450</fullName>
    </recommendedName>
</protein>
<dbReference type="InterPro" id="IPR036396">
    <property type="entry name" value="Cyt_P450_sf"/>
</dbReference>
<dbReference type="SUPFAM" id="SSF48264">
    <property type="entry name" value="Cytochrome P450"/>
    <property type="match status" value="1"/>
</dbReference>
<keyword evidence="5" id="KW-0408">Iron</keyword>
<name>A0A9W8WR32_9PLEO</name>
<evidence type="ECO:0000256" key="3">
    <source>
        <dbReference type="ARBA" id="ARBA00022723"/>
    </source>
</evidence>
<dbReference type="GO" id="GO:0020037">
    <property type="term" value="F:heme binding"/>
    <property type="evidence" value="ECO:0007669"/>
    <property type="project" value="InterPro"/>
</dbReference>
<comment type="cofactor">
    <cofactor evidence="1">
        <name>heme</name>
        <dbReference type="ChEBI" id="CHEBI:30413"/>
    </cofactor>
</comment>
<keyword evidence="3" id="KW-0479">Metal-binding</keyword>
<dbReference type="PANTHER" id="PTHR24305:SF187">
    <property type="entry name" value="P450, PUTATIVE (EUROFUNG)-RELATED"/>
    <property type="match status" value="1"/>
</dbReference>
<reference evidence="7" key="1">
    <citation type="submission" date="2022-10" db="EMBL/GenBank/DDBJ databases">
        <title>Tapping the CABI collections for fungal endophytes: first genome assemblies for Collariella, Neodidymelliopsis, Ascochyta clinopodiicola, Didymella pomorum, Didymosphaeria variabile, Neocosmospora piperis and Neocucurbitaria cava.</title>
        <authorList>
            <person name="Hill R."/>
        </authorList>
    </citation>
    <scope>NUCLEOTIDE SEQUENCE</scope>
    <source>
        <strain evidence="7">IMI 360193</strain>
    </source>
</reference>
<evidence type="ECO:0000313" key="8">
    <source>
        <dbReference type="Proteomes" id="UP001140562"/>
    </source>
</evidence>
<sequence length="174" mass="19291">MMQWYGSAISQRKEKMKGISPDLYTYLSQSSSFEDDGIHEAQLAIIAGADTNAITVSNACYLLCRHPEYQEKLYEELRTLPIAESIIDNHDLLEKPCLFSVINETMRLYPPVPGGLQRLTPAEGATIAGRYTPVRSFGQMTLFPSVGPASLNSFCVKTSLFRSRTALTIALANH</sequence>
<dbReference type="Proteomes" id="UP001140562">
    <property type="component" value="Unassembled WGS sequence"/>
</dbReference>